<comment type="caution">
    <text evidence="1">The sequence shown here is derived from an EMBL/GenBank/DDBJ whole genome shotgun (WGS) entry which is preliminary data.</text>
</comment>
<dbReference type="Gene3D" id="2.60.120.620">
    <property type="entry name" value="q2cbj1_9rhob like domain"/>
    <property type="match status" value="1"/>
</dbReference>
<dbReference type="InterPro" id="IPR008775">
    <property type="entry name" value="Phytyl_CoA_dOase-like"/>
</dbReference>
<name>A0A7X5XZG1_9SPHN</name>
<accession>A0A7X5XZG1</accession>
<keyword evidence="1" id="KW-0223">Dioxygenase</keyword>
<keyword evidence="2" id="KW-1185">Reference proteome</keyword>
<evidence type="ECO:0000313" key="2">
    <source>
        <dbReference type="Proteomes" id="UP000531251"/>
    </source>
</evidence>
<dbReference type="RefSeq" id="WP_164542681.1">
    <property type="nucleotide sequence ID" value="NZ_BAAADY010000003.1"/>
</dbReference>
<organism evidence="1 2">
    <name type="scientific">Sphingomonas trueperi</name>
    <dbReference type="NCBI Taxonomy" id="53317"/>
    <lineage>
        <taxon>Bacteria</taxon>
        <taxon>Pseudomonadati</taxon>
        <taxon>Pseudomonadota</taxon>
        <taxon>Alphaproteobacteria</taxon>
        <taxon>Sphingomonadales</taxon>
        <taxon>Sphingomonadaceae</taxon>
        <taxon>Sphingomonas</taxon>
    </lineage>
</organism>
<protein>
    <submittedName>
        <fullName evidence="1">Ectoine hydroxylase-related dioxygenase (Phytanoyl-CoA dioxygenase family)</fullName>
    </submittedName>
</protein>
<dbReference type="EMBL" id="JAATJB010000007">
    <property type="protein sequence ID" value="NJB98204.1"/>
    <property type="molecule type" value="Genomic_DNA"/>
</dbReference>
<dbReference type="GO" id="GO:0005506">
    <property type="term" value="F:iron ion binding"/>
    <property type="evidence" value="ECO:0007669"/>
    <property type="project" value="UniProtKB-ARBA"/>
</dbReference>
<dbReference type="PANTHER" id="PTHR20883">
    <property type="entry name" value="PHYTANOYL-COA DIOXYGENASE DOMAIN CONTAINING 1"/>
    <property type="match status" value="1"/>
</dbReference>
<dbReference type="AlphaFoldDB" id="A0A7X5XZG1"/>
<evidence type="ECO:0000313" key="1">
    <source>
        <dbReference type="EMBL" id="NJB98204.1"/>
    </source>
</evidence>
<dbReference type="SUPFAM" id="SSF51197">
    <property type="entry name" value="Clavaminate synthase-like"/>
    <property type="match status" value="1"/>
</dbReference>
<sequence length="247" mass="26325">MQNDAVSNGYHDTGFAHLRGVLDPALVAAWRPQLMEAAHDLPNRASGQEIAAVFEPHRAAPAIAHILTAPALGRIAADWLGTEAVRLVAAAAYIKPPGAPATFWHQDLWFFPIVDATMLTLWLPLAPIDAALAPMVYAAGSHRDGFTEASYDTPPEGKLLLRAAPMALGDVAIHDGWTLHASDPNGGMTAREAVGLSYIPADTRFATRDALQASPARWQWLAPYLDDANYREGAPVDGPACPAIALS</sequence>
<dbReference type="GO" id="GO:0016706">
    <property type="term" value="F:2-oxoglutarate-dependent dioxygenase activity"/>
    <property type="evidence" value="ECO:0007669"/>
    <property type="project" value="UniProtKB-ARBA"/>
</dbReference>
<proteinExistence type="predicted"/>
<keyword evidence="1" id="KW-0560">Oxidoreductase</keyword>
<dbReference type="PANTHER" id="PTHR20883:SF49">
    <property type="entry name" value="PHYTANOYL-COA DIOXYGENASE"/>
    <property type="match status" value="1"/>
</dbReference>
<dbReference type="Pfam" id="PF05721">
    <property type="entry name" value="PhyH"/>
    <property type="match status" value="1"/>
</dbReference>
<reference evidence="1 2" key="1">
    <citation type="submission" date="2020-03" db="EMBL/GenBank/DDBJ databases">
        <title>Genomic Encyclopedia of Type Strains, Phase IV (KMG-IV): sequencing the most valuable type-strain genomes for metagenomic binning, comparative biology and taxonomic classification.</title>
        <authorList>
            <person name="Goeker M."/>
        </authorList>
    </citation>
    <scope>NUCLEOTIDE SEQUENCE [LARGE SCALE GENOMIC DNA]</scope>
    <source>
        <strain evidence="1 2">DSM 7225</strain>
    </source>
</reference>
<dbReference type="Proteomes" id="UP000531251">
    <property type="component" value="Unassembled WGS sequence"/>
</dbReference>
<gene>
    <name evidence="1" type="ORF">GGR89_002535</name>
</gene>